<feature type="transmembrane region" description="Helical" evidence="1">
    <location>
        <begin position="25"/>
        <end position="46"/>
    </location>
</feature>
<gene>
    <name evidence="2" type="ORF">METEAL_36710</name>
</gene>
<dbReference type="AlphaFoldDB" id="A0AA48KBN2"/>
<reference evidence="3" key="1">
    <citation type="journal article" date="2023" name="Int. J. Syst. Evol. Microbiol.">
        <title>Mesoterricola silvestris gen. nov., sp. nov., Mesoterricola sediminis sp. nov., Geothrix oryzae sp. nov., Geothrix edaphica sp. nov., Geothrix rubra sp. nov., and Geothrix limicola sp. nov., six novel members of Acidobacteriota isolated from soils.</title>
        <authorList>
            <person name="Itoh H."/>
            <person name="Sugisawa Y."/>
            <person name="Mise K."/>
            <person name="Xu Z."/>
            <person name="Kuniyasu M."/>
            <person name="Ushijima N."/>
            <person name="Kawano K."/>
            <person name="Kobayashi E."/>
            <person name="Shiratori Y."/>
            <person name="Masuda Y."/>
            <person name="Senoo K."/>
        </authorList>
    </citation>
    <scope>NUCLEOTIDE SEQUENCE [LARGE SCALE GENOMIC DNA]</scope>
    <source>
        <strain evidence="3">W79</strain>
    </source>
</reference>
<evidence type="ECO:0000256" key="1">
    <source>
        <dbReference type="SAM" id="Phobius"/>
    </source>
</evidence>
<feature type="transmembrane region" description="Helical" evidence="1">
    <location>
        <begin position="201"/>
        <end position="221"/>
    </location>
</feature>
<dbReference type="Pfam" id="PF24400">
    <property type="entry name" value="DUF7544"/>
    <property type="match status" value="1"/>
</dbReference>
<dbReference type="EMBL" id="AP027080">
    <property type="protein sequence ID" value="BDU74497.1"/>
    <property type="molecule type" value="Genomic_DNA"/>
</dbReference>
<evidence type="ECO:0000313" key="3">
    <source>
        <dbReference type="Proteomes" id="UP001238179"/>
    </source>
</evidence>
<name>A0AA48KBN2_9BACT</name>
<feature type="transmembrane region" description="Helical" evidence="1">
    <location>
        <begin position="134"/>
        <end position="157"/>
    </location>
</feature>
<keyword evidence="1" id="KW-1133">Transmembrane helix</keyword>
<proteinExistence type="predicted"/>
<dbReference type="Proteomes" id="UP001238179">
    <property type="component" value="Chromosome"/>
</dbReference>
<dbReference type="RefSeq" id="WP_316413173.1">
    <property type="nucleotide sequence ID" value="NZ_AP027080.1"/>
</dbReference>
<feature type="transmembrane region" description="Helical" evidence="1">
    <location>
        <begin position="270"/>
        <end position="296"/>
    </location>
</feature>
<dbReference type="KEGG" id="msil:METEAL_36710"/>
<feature type="transmembrane region" description="Helical" evidence="1">
    <location>
        <begin position="83"/>
        <end position="103"/>
    </location>
</feature>
<keyword evidence="1" id="KW-0812">Transmembrane</keyword>
<keyword evidence="1" id="KW-0472">Membrane</keyword>
<dbReference type="InterPro" id="IPR055966">
    <property type="entry name" value="DUF7544"/>
</dbReference>
<feature type="transmembrane region" description="Helical" evidence="1">
    <location>
        <begin position="177"/>
        <end position="194"/>
    </location>
</feature>
<organism evidence="2 3">
    <name type="scientific">Mesoterricola silvestris</name>
    <dbReference type="NCBI Taxonomy" id="2927979"/>
    <lineage>
        <taxon>Bacteria</taxon>
        <taxon>Pseudomonadati</taxon>
        <taxon>Acidobacteriota</taxon>
        <taxon>Holophagae</taxon>
        <taxon>Holophagales</taxon>
        <taxon>Holophagaceae</taxon>
        <taxon>Mesoterricola</taxon>
    </lineage>
</organism>
<feature type="transmembrane region" description="Helical" evidence="1">
    <location>
        <begin position="241"/>
        <end position="263"/>
    </location>
</feature>
<accession>A0AA48KBN2</accession>
<sequence length="302" mass="32494">MISATDPIQRSFDWTRKSLFSPFDLGKWCTIGFTSFLAALMGGGSLNFRSGRPFRGLGSAGSPTSPLEALGVARLWVLGHPGLVVSLGVLALAFLMLVSWLGARGQFMFLDNVVSGRGRVAEPWNRFREHGNRVFLFLLALQIAGIAVLALGLFAGWRIAEPDIADLHFGIQALKGILAAAGIILPLGLVVVLVGQVLRDFVVPVMYLRGTTVAGGFGVWWNELVPGNGGSFLLFYLLKWLLSLAAATLIILGTCFTCCLAGLPYVSSVVFLPVAVFFRAYSLAFMGQCGEAWVLLRDGSQH</sequence>
<protein>
    <submittedName>
        <fullName evidence="2">Uncharacterized protein</fullName>
    </submittedName>
</protein>
<keyword evidence="3" id="KW-1185">Reference proteome</keyword>
<evidence type="ECO:0000313" key="2">
    <source>
        <dbReference type="EMBL" id="BDU74497.1"/>
    </source>
</evidence>